<keyword evidence="4" id="KW-1185">Reference proteome</keyword>
<dbReference type="Proteomes" id="UP000623608">
    <property type="component" value="Unassembled WGS sequence"/>
</dbReference>
<feature type="signal peptide" evidence="2">
    <location>
        <begin position="1"/>
        <end position="29"/>
    </location>
</feature>
<evidence type="ECO:0000256" key="2">
    <source>
        <dbReference type="SAM" id="SignalP"/>
    </source>
</evidence>
<evidence type="ECO:0008006" key="5">
    <source>
        <dbReference type="Google" id="ProtNLM"/>
    </source>
</evidence>
<dbReference type="EMBL" id="BOMY01000061">
    <property type="protein sequence ID" value="GIF26607.1"/>
    <property type="molecule type" value="Genomic_DNA"/>
</dbReference>
<name>A0A919P0D9_9ACTN</name>
<dbReference type="AlphaFoldDB" id="A0A919P0D9"/>
<evidence type="ECO:0000313" key="3">
    <source>
        <dbReference type="EMBL" id="GIF26607.1"/>
    </source>
</evidence>
<organism evidence="3 4">
    <name type="scientific">Paractinoplanes tereljensis</name>
    <dbReference type="NCBI Taxonomy" id="571912"/>
    <lineage>
        <taxon>Bacteria</taxon>
        <taxon>Bacillati</taxon>
        <taxon>Actinomycetota</taxon>
        <taxon>Actinomycetes</taxon>
        <taxon>Micromonosporales</taxon>
        <taxon>Micromonosporaceae</taxon>
        <taxon>Paractinoplanes</taxon>
    </lineage>
</organism>
<keyword evidence="2" id="KW-0732">Signal</keyword>
<comment type="caution">
    <text evidence="3">The sequence shown here is derived from an EMBL/GenBank/DDBJ whole genome shotgun (WGS) entry which is preliminary data.</text>
</comment>
<dbReference type="PANTHER" id="PTHR37489">
    <property type="entry name" value="DUF3500 DOMAIN-CONTAINING PROTEIN"/>
    <property type="match status" value="1"/>
</dbReference>
<protein>
    <recommendedName>
        <fullName evidence="5">DUF3500 domain-containing protein</fullName>
    </recommendedName>
</protein>
<dbReference type="RefSeq" id="WP_239148217.1">
    <property type="nucleotide sequence ID" value="NZ_BOMY01000061.1"/>
</dbReference>
<sequence length="412" mass="42281">MTSNLSARRWHLLLRAGASVVLALGVVTACGSNDDSGDDSSTTAATVKSYDKSVAGVVEASEAFLATLDDTEKTSVQLAFTQANVIAWSNLPCGATCRPGIALSALDDDQVAAAKSVLVTALGTGAGTGYDRVSEIFLADDYLGSVQASSGTDTSADPGGGMSGAPDGGMSGGPGGAMPSGGSMSGGSSGGGLGGYSSGNYYMAFLGTPSTTDAWQLHFGGHHLAVNLTYKAGAVEGASPFFVGVEPTSWSDAIGATHQPLQDMKAAMLAMTTSLSTAEQTKAKLSQSFSDVLVGPGEDGQFPAKKLGLAASALTAAQKKLVLAAIKPWVANADDATATSLMSTYESEIDKTYIGWSGTTGLTKHADYVRIDGPSVWVEFVCQNGVVLQDQIHYHTVYRDHTRDYGGEFTFS</sequence>
<dbReference type="PANTHER" id="PTHR37489:SF1">
    <property type="entry name" value="DUF3500 DOMAIN-CONTAINING PROTEIN"/>
    <property type="match status" value="1"/>
</dbReference>
<feature type="region of interest" description="Disordered" evidence="1">
    <location>
        <begin position="148"/>
        <end position="188"/>
    </location>
</feature>
<reference evidence="3" key="1">
    <citation type="submission" date="2021-01" db="EMBL/GenBank/DDBJ databases">
        <title>Whole genome shotgun sequence of Actinoplanes tereljensis NBRC 105297.</title>
        <authorList>
            <person name="Komaki H."/>
            <person name="Tamura T."/>
        </authorList>
    </citation>
    <scope>NUCLEOTIDE SEQUENCE</scope>
    <source>
        <strain evidence="3">NBRC 105297</strain>
    </source>
</reference>
<feature type="chain" id="PRO_5038898403" description="DUF3500 domain-containing protein" evidence="2">
    <location>
        <begin position="30"/>
        <end position="412"/>
    </location>
</feature>
<evidence type="ECO:0000256" key="1">
    <source>
        <dbReference type="SAM" id="MobiDB-lite"/>
    </source>
</evidence>
<gene>
    <name evidence="3" type="ORF">Ate02nite_93370</name>
</gene>
<feature type="compositionally biased region" description="Gly residues" evidence="1">
    <location>
        <begin position="158"/>
        <end position="188"/>
    </location>
</feature>
<evidence type="ECO:0000313" key="4">
    <source>
        <dbReference type="Proteomes" id="UP000623608"/>
    </source>
</evidence>
<accession>A0A919P0D9</accession>
<dbReference type="InterPro" id="IPR021889">
    <property type="entry name" value="DUF3500"/>
</dbReference>
<dbReference type="Pfam" id="PF12006">
    <property type="entry name" value="DUF3500"/>
    <property type="match status" value="1"/>
</dbReference>
<proteinExistence type="predicted"/>